<feature type="region of interest" description="Disordered" evidence="1">
    <location>
        <begin position="1"/>
        <end position="39"/>
    </location>
</feature>
<proteinExistence type="predicted"/>
<organism evidence="3 4">
    <name type="scientific">Cephalotus follicularis</name>
    <name type="common">Albany pitcher plant</name>
    <dbReference type="NCBI Taxonomy" id="3775"/>
    <lineage>
        <taxon>Eukaryota</taxon>
        <taxon>Viridiplantae</taxon>
        <taxon>Streptophyta</taxon>
        <taxon>Embryophyta</taxon>
        <taxon>Tracheophyta</taxon>
        <taxon>Spermatophyta</taxon>
        <taxon>Magnoliopsida</taxon>
        <taxon>eudicotyledons</taxon>
        <taxon>Gunneridae</taxon>
        <taxon>Pentapetalae</taxon>
        <taxon>rosids</taxon>
        <taxon>fabids</taxon>
        <taxon>Oxalidales</taxon>
        <taxon>Cephalotaceae</taxon>
        <taxon>Cephalotus</taxon>
    </lineage>
</organism>
<protein>
    <recommendedName>
        <fullName evidence="2">Putative plant transposon protein domain-containing protein</fullName>
    </recommendedName>
</protein>
<evidence type="ECO:0000313" key="4">
    <source>
        <dbReference type="Proteomes" id="UP000187406"/>
    </source>
</evidence>
<reference evidence="4" key="1">
    <citation type="submission" date="2016-04" db="EMBL/GenBank/DDBJ databases">
        <title>Cephalotus genome sequencing.</title>
        <authorList>
            <person name="Fukushima K."/>
            <person name="Hasebe M."/>
            <person name="Fang X."/>
        </authorList>
    </citation>
    <scope>NUCLEOTIDE SEQUENCE [LARGE SCALE GENOMIC DNA]</scope>
    <source>
        <strain evidence="4">cv. St1</strain>
    </source>
</reference>
<feature type="compositionally biased region" description="Basic and acidic residues" evidence="1">
    <location>
        <begin position="291"/>
        <end position="300"/>
    </location>
</feature>
<name>A0A1Q3BTJ7_CEPFO</name>
<dbReference type="Proteomes" id="UP000187406">
    <property type="component" value="Unassembled WGS sequence"/>
</dbReference>
<evidence type="ECO:0000259" key="2">
    <source>
        <dbReference type="Pfam" id="PF20167"/>
    </source>
</evidence>
<dbReference type="EMBL" id="BDDD01000905">
    <property type="protein sequence ID" value="GAV71301.1"/>
    <property type="molecule type" value="Genomic_DNA"/>
</dbReference>
<dbReference type="AlphaFoldDB" id="A0A1Q3BTJ7"/>
<feature type="compositionally biased region" description="Basic residues" evidence="1">
    <location>
        <begin position="15"/>
        <end position="25"/>
    </location>
</feature>
<evidence type="ECO:0000256" key="1">
    <source>
        <dbReference type="SAM" id="MobiDB-lite"/>
    </source>
</evidence>
<keyword evidence="4" id="KW-1185">Reference proteome</keyword>
<feature type="compositionally biased region" description="Acidic residues" evidence="1">
    <location>
        <begin position="301"/>
        <end position="312"/>
    </location>
</feature>
<evidence type="ECO:0000313" key="3">
    <source>
        <dbReference type="EMBL" id="GAV71301.1"/>
    </source>
</evidence>
<gene>
    <name evidence="3" type="ORF">CFOL_v3_14795</name>
</gene>
<dbReference type="InterPro" id="IPR046796">
    <property type="entry name" value="Transposase_32_dom"/>
</dbReference>
<feature type="region of interest" description="Disordered" evidence="1">
    <location>
        <begin position="291"/>
        <end position="328"/>
    </location>
</feature>
<feature type="domain" description="Putative plant transposon protein" evidence="2">
    <location>
        <begin position="78"/>
        <end position="249"/>
    </location>
</feature>
<dbReference type="InParanoid" id="A0A1Q3BTJ7"/>
<comment type="caution">
    <text evidence="3">The sequence shown here is derived from an EMBL/GenBank/DDBJ whole genome shotgun (WGS) entry which is preliminary data.</text>
</comment>
<accession>A0A1Q3BTJ7</accession>
<dbReference type="Pfam" id="PF20167">
    <property type="entry name" value="Transposase_32"/>
    <property type="match status" value="1"/>
</dbReference>
<sequence length="391" mass="44570">MPNTKNIQAGEGSSKRRKSVGRKGKGGSTLPAQPEANPTLPRYPEAYFNRKILVGKVLDFDFYNSEGFPIVEWLSAQGLEPLFSINLPSSPELIKEFYVHILATSRVDLTTKVKNSKIASDVPTLANILGIPHEGPRGWNQRNWLINENFDKEECVKLLFRENANFMQRMYTRNLSLHHRFLHRTACTHILPKVGGFDEVTHMEAYTMYHLITGKKINVPYLIINHMHAIHDRENARLGYSNIITKIFLFFEIDLNGEIHHPLQSVDKLGKGTLGRMGFKKHKRLGTWIPREEDSNRVIEEEGEAEMGDEAQAESREPQEDPTPNSNLTSTKLEEILEAIKGLHQNFQEMKVNVETIKRRQKRMAKIFAETGIIGNEGLISSSSQDDDDIQ</sequence>